<feature type="transmembrane region" description="Helical" evidence="6">
    <location>
        <begin position="224"/>
        <end position="247"/>
    </location>
</feature>
<dbReference type="EMBL" id="CP015839">
    <property type="protein sequence ID" value="ANG63035.1"/>
    <property type="molecule type" value="Genomic_DNA"/>
</dbReference>
<dbReference type="PANTHER" id="PTHR43478:SF1">
    <property type="entry name" value="NA+_H+ ANTIPORTER NHAC-LIKE C-TERMINAL DOMAIN-CONTAINING PROTEIN"/>
    <property type="match status" value="1"/>
</dbReference>
<feature type="transmembrane region" description="Helical" evidence="6">
    <location>
        <begin position="288"/>
        <end position="307"/>
    </location>
</feature>
<reference evidence="9" key="1">
    <citation type="submission" date="2016-05" db="EMBL/GenBank/DDBJ databases">
        <authorList>
            <person name="Baek K."/>
            <person name="Yang S.-J."/>
        </authorList>
    </citation>
    <scope>NUCLEOTIDE SEQUENCE [LARGE SCALE GENOMIC DNA]</scope>
    <source>
        <strain evidence="9">ST58-10</strain>
    </source>
</reference>
<comment type="subcellular location">
    <subcellularLocation>
        <location evidence="1">Cell membrane</location>
        <topology evidence="1">Multi-pass membrane protein</topology>
    </subcellularLocation>
</comment>
<dbReference type="GO" id="GO:0005886">
    <property type="term" value="C:plasma membrane"/>
    <property type="evidence" value="ECO:0007669"/>
    <property type="project" value="UniProtKB-SubCell"/>
</dbReference>
<dbReference type="RefSeq" id="WP_067382216.1">
    <property type="nucleotide sequence ID" value="NZ_CP015839.1"/>
</dbReference>
<gene>
    <name evidence="8" type="ORF">A8C75_11500</name>
</gene>
<dbReference type="KEGG" id="mars:A8C75_11500"/>
<dbReference type="OrthoDB" id="9762978at2"/>
<evidence type="ECO:0000256" key="3">
    <source>
        <dbReference type="ARBA" id="ARBA00022692"/>
    </source>
</evidence>
<evidence type="ECO:0000256" key="5">
    <source>
        <dbReference type="ARBA" id="ARBA00023136"/>
    </source>
</evidence>
<proteinExistence type="predicted"/>
<keyword evidence="3 6" id="KW-0812">Transmembrane</keyword>
<dbReference type="PANTHER" id="PTHR43478">
    <property type="entry name" value="NA+/H+ ANTIPORTER-RELATED"/>
    <property type="match status" value="1"/>
</dbReference>
<evidence type="ECO:0000313" key="9">
    <source>
        <dbReference type="Proteomes" id="UP000078070"/>
    </source>
</evidence>
<feature type="transmembrane region" description="Helical" evidence="6">
    <location>
        <begin position="98"/>
        <end position="115"/>
    </location>
</feature>
<evidence type="ECO:0000256" key="4">
    <source>
        <dbReference type="ARBA" id="ARBA00022989"/>
    </source>
</evidence>
<feature type="transmembrane region" description="Helical" evidence="6">
    <location>
        <begin position="427"/>
        <end position="448"/>
    </location>
</feature>
<reference evidence="8 9" key="2">
    <citation type="journal article" date="2018" name="Int. J. Syst. Evol. Microbiol.">
        <title>Marinobacterium aestuarii sp. nov., a benzene-degrading marine bacterium isolated from estuary sediment.</title>
        <authorList>
            <person name="Bae S.S."/>
            <person name="Jung J."/>
            <person name="Chung D."/>
            <person name="Baek K."/>
        </authorList>
    </citation>
    <scope>NUCLEOTIDE SEQUENCE [LARGE SCALE GENOMIC DNA]</scope>
    <source>
        <strain evidence="8 9">ST58-10</strain>
    </source>
</reference>
<evidence type="ECO:0000256" key="2">
    <source>
        <dbReference type="ARBA" id="ARBA00022475"/>
    </source>
</evidence>
<dbReference type="AlphaFoldDB" id="A0A1A9EYR5"/>
<dbReference type="InterPro" id="IPR018461">
    <property type="entry name" value="Na/H_Antiport_NhaC-like_C"/>
</dbReference>
<sequence length="490" mass="51930">MTTSVLSVPRRIRWKPVAGFALLAMGVAYVSNQMPADDNFGALSLLPSVLILLTAIITRRPLEAILTGVIAGLLLLEPADLVTGLADLSLNVMMNETIAWIILVCGMMGGLINLLERGGSVLSFSNLLTGRLKNSRQTLLCTAGLGVLVFIDDYLNSLAVSATMKNLTDRYRISREKLAYVVDSTAAPVCILVPVSTWAVYFAALLEENQAVAAGGGMSLYIQAIPYMAYGWAALLIVGLVVLGWIGDIGPMKAAEKRARAGQPIPEDAPVTVLDTSSLPRTTPLTGLLNFLLPMAVLVGASLYYEIDLLKGALVASVFTLVLYFVQGLMRCEQLVEAMLDGFKVMLYPIAVVAAGFMVKEVNDQLGMTPYIIDAVTPWLSPTLLPAIVFALMAAVVFATGSSWGVFVVSLPIVIPMAQSLDVSMPLTVGALLSASAFGSHACFFSDSTVLSSQGSGCTTMGHAITQLPYALMGGALTLLGFLLLGYMMA</sequence>
<dbReference type="Pfam" id="PF03553">
    <property type="entry name" value="Na_H_antiporter"/>
    <property type="match status" value="1"/>
</dbReference>
<evidence type="ECO:0000259" key="7">
    <source>
        <dbReference type="Pfam" id="PF03553"/>
    </source>
</evidence>
<accession>A0A1A9EYR5</accession>
<keyword evidence="4 6" id="KW-1133">Transmembrane helix</keyword>
<name>A0A1A9EYR5_9GAMM</name>
<feature type="transmembrane region" description="Helical" evidence="6">
    <location>
        <begin position="178"/>
        <end position="204"/>
    </location>
</feature>
<feature type="transmembrane region" description="Helical" evidence="6">
    <location>
        <begin position="342"/>
        <end position="359"/>
    </location>
</feature>
<feature type="transmembrane region" description="Helical" evidence="6">
    <location>
        <begin position="468"/>
        <end position="488"/>
    </location>
</feature>
<feature type="transmembrane region" description="Helical" evidence="6">
    <location>
        <begin position="313"/>
        <end position="330"/>
    </location>
</feature>
<evidence type="ECO:0000256" key="6">
    <source>
        <dbReference type="SAM" id="Phobius"/>
    </source>
</evidence>
<dbReference type="Proteomes" id="UP000078070">
    <property type="component" value="Chromosome"/>
</dbReference>
<dbReference type="STRING" id="1821621.A8C75_11500"/>
<feature type="transmembrane region" description="Helical" evidence="6">
    <location>
        <begin position="12"/>
        <end position="30"/>
    </location>
</feature>
<keyword evidence="5 6" id="KW-0472">Membrane</keyword>
<feature type="transmembrane region" description="Helical" evidence="6">
    <location>
        <begin position="387"/>
        <end position="415"/>
    </location>
</feature>
<evidence type="ECO:0000313" key="8">
    <source>
        <dbReference type="EMBL" id="ANG63035.1"/>
    </source>
</evidence>
<keyword evidence="9" id="KW-1185">Reference proteome</keyword>
<organism evidence="8 9">
    <name type="scientific">Marinobacterium aestuarii</name>
    <dbReference type="NCBI Taxonomy" id="1821621"/>
    <lineage>
        <taxon>Bacteria</taxon>
        <taxon>Pseudomonadati</taxon>
        <taxon>Pseudomonadota</taxon>
        <taxon>Gammaproteobacteria</taxon>
        <taxon>Oceanospirillales</taxon>
        <taxon>Oceanospirillaceae</taxon>
        <taxon>Marinobacterium</taxon>
    </lineage>
</organism>
<feature type="transmembrane region" description="Helical" evidence="6">
    <location>
        <begin position="42"/>
        <end position="58"/>
    </location>
</feature>
<protein>
    <submittedName>
        <fullName evidence="8">Sodium:proton antiporter</fullName>
    </submittedName>
</protein>
<feature type="transmembrane region" description="Helical" evidence="6">
    <location>
        <begin position="65"/>
        <end position="86"/>
    </location>
</feature>
<evidence type="ECO:0000256" key="1">
    <source>
        <dbReference type="ARBA" id="ARBA00004651"/>
    </source>
</evidence>
<keyword evidence="2" id="KW-1003">Cell membrane</keyword>
<feature type="domain" description="Na+/H+ antiporter NhaC-like C-terminal" evidence="7">
    <location>
        <begin position="189"/>
        <end position="486"/>
    </location>
</feature>